<feature type="binding site" evidence="2">
    <location>
        <position position="175"/>
    </location>
    <ligand>
        <name>Co(2+)</name>
        <dbReference type="ChEBI" id="CHEBI:48828"/>
    </ligand>
</feature>
<dbReference type="OrthoDB" id="9770331at2"/>
<keyword evidence="2" id="KW-0170">Cobalt</keyword>
<keyword evidence="3" id="KW-0732">Signal</keyword>
<dbReference type="Proteomes" id="UP000242645">
    <property type="component" value="Chromosome"/>
</dbReference>
<proteinExistence type="predicted"/>
<dbReference type="Gene3D" id="3.40.50.1400">
    <property type="match status" value="2"/>
</dbReference>
<accession>A0A1J1DQ17</accession>
<dbReference type="AlphaFoldDB" id="A0A1J1DQ17"/>
<dbReference type="GO" id="GO:0019251">
    <property type="term" value="P:anaerobic cobalamin biosynthetic process"/>
    <property type="evidence" value="ECO:0007669"/>
    <property type="project" value="InterPro"/>
</dbReference>
<evidence type="ECO:0000313" key="5">
    <source>
        <dbReference type="Proteomes" id="UP000242645"/>
    </source>
</evidence>
<feature type="signal peptide" evidence="3">
    <location>
        <begin position="1"/>
        <end position="18"/>
    </location>
</feature>
<feature type="binding site" evidence="2">
    <location>
        <position position="238"/>
    </location>
    <ligand>
        <name>Co(2+)</name>
        <dbReference type="ChEBI" id="CHEBI:48828"/>
    </ligand>
</feature>
<evidence type="ECO:0000256" key="3">
    <source>
        <dbReference type="SAM" id="SignalP"/>
    </source>
</evidence>
<sequence length="297" mass="32488">MKRLFPRIFLLFLSIALAATVRPAEAVDAPKEGILLAAFGTTVPEAMSVYTDIEQTFKAEFPGSSVEWAYTSQIIRRKLEKQGRPVGGVSDGLAALAARGVKVVRVQSLHIMAGEEFAELARAVLIDVQKNPGRFNAVYLGRPLLESRQDALEAAAALVGDTKKAGGEALVFMGHGQSQGRADLVFEGVRAVFREIDPRFFMATAEGARNFDRLLRDLKSGKVRRVRLQALMLVAGEHARNDLAGDEKDSWASRLKAVGFQIKADLRGLGEMDGIRSIFVRHAKESGDDLTKEPKKQ</sequence>
<gene>
    <name evidence="4" type="primary">cbiKp</name>
    <name evidence="4" type="ORF">RSDT_0425</name>
</gene>
<dbReference type="GO" id="GO:0016852">
    <property type="term" value="F:sirohydrochlorin cobaltochelatase activity"/>
    <property type="evidence" value="ECO:0007669"/>
    <property type="project" value="InterPro"/>
</dbReference>
<dbReference type="EMBL" id="AP017368">
    <property type="protein sequence ID" value="BAV91937.1"/>
    <property type="molecule type" value="Genomic_DNA"/>
</dbReference>
<dbReference type="PIRSF" id="PIRSF033579">
    <property type="entry name" value="Anaer_Co_chel"/>
    <property type="match status" value="1"/>
</dbReference>
<organism evidence="4 5">
    <name type="scientific">Candidatus Desulfovibrio trichonymphae</name>
    <dbReference type="NCBI Taxonomy" id="1725232"/>
    <lineage>
        <taxon>Bacteria</taxon>
        <taxon>Pseudomonadati</taxon>
        <taxon>Thermodesulfobacteriota</taxon>
        <taxon>Desulfovibrionia</taxon>
        <taxon>Desulfovibrionales</taxon>
        <taxon>Desulfovibrionaceae</taxon>
        <taxon>Desulfovibrio</taxon>
    </lineage>
</organism>
<dbReference type="Pfam" id="PF06180">
    <property type="entry name" value="CbiK"/>
    <property type="match status" value="1"/>
</dbReference>
<feature type="binding site" evidence="2">
    <location>
        <position position="206"/>
    </location>
    <ligand>
        <name>Co(2+)</name>
        <dbReference type="ChEBI" id="CHEBI:48828"/>
    </ligand>
</feature>
<dbReference type="RefSeq" id="WP_096400436.1">
    <property type="nucleotide sequence ID" value="NZ_AP017368.1"/>
</dbReference>
<evidence type="ECO:0000313" key="4">
    <source>
        <dbReference type="EMBL" id="BAV91937.1"/>
    </source>
</evidence>
<feature type="chain" id="PRO_5009618565" evidence="3">
    <location>
        <begin position="19"/>
        <end position="297"/>
    </location>
</feature>
<feature type="active site" description="Proton acceptor" evidence="1">
    <location>
        <position position="175"/>
    </location>
</feature>
<keyword evidence="2" id="KW-0479">Metal-binding</keyword>
<dbReference type="KEGG" id="dtr:RSDT_0425"/>
<dbReference type="InterPro" id="IPR010388">
    <property type="entry name" value="Anaerobic_Co-chelatase"/>
</dbReference>
<name>A0A1J1DQ17_9BACT</name>
<dbReference type="GO" id="GO:0046872">
    <property type="term" value="F:metal ion binding"/>
    <property type="evidence" value="ECO:0007669"/>
    <property type="project" value="UniProtKB-KW"/>
</dbReference>
<dbReference type="SUPFAM" id="SSF53800">
    <property type="entry name" value="Chelatase"/>
    <property type="match status" value="1"/>
</dbReference>
<protein>
    <submittedName>
        <fullName evidence="4">Periplasmic sirohydrochlorin cobaltochelatase/ferrochelatase</fullName>
    </submittedName>
</protein>
<reference evidence="4 5" key="1">
    <citation type="journal article" date="2017" name="ISME J.">
        <title>Genome of 'Ca. Desulfovibrio trichonymphae', an H2-oxidizing bacterium in a tripartite symbiotic system within a protist cell in the termite gut.</title>
        <authorList>
            <person name="Kuwahara H."/>
            <person name="Yuki M."/>
            <person name="Izawa K."/>
            <person name="Ohkuma M."/>
            <person name="Hongoh Y."/>
        </authorList>
    </citation>
    <scope>NUCLEOTIDE SEQUENCE [LARGE SCALE GENOMIC DNA]</scope>
    <source>
        <strain evidence="4 5">Rs-N31</strain>
    </source>
</reference>
<evidence type="ECO:0000256" key="2">
    <source>
        <dbReference type="PIRSR" id="PIRSR033579-3"/>
    </source>
</evidence>
<keyword evidence="5" id="KW-1185">Reference proteome</keyword>
<evidence type="ECO:0000256" key="1">
    <source>
        <dbReference type="PIRSR" id="PIRSR033579-1"/>
    </source>
</evidence>